<comment type="caution">
    <text evidence="4">The sequence shown here is derived from an EMBL/GenBank/DDBJ whole genome shotgun (WGS) entry which is preliminary data.</text>
</comment>
<dbReference type="AlphaFoldDB" id="A0A934NIQ6"/>
<comment type="subcellular location">
    <subcellularLocation>
        <location evidence="3">Cytoplasm</location>
    </subcellularLocation>
    <text evidence="3">The tmRNA-SmpB complex associates with stalled 70S ribosomes.</text>
</comment>
<dbReference type="CDD" id="cd09294">
    <property type="entry name" value="SmpB"/>
    <property type="match status" value="1"/>
</dbReference>
<dbReference type="NCBIfam" id="TIGR00086">
    <property type="entry name" value="smpB"/>
    <property type="match status" value="1"/>
</dbReference>
<comment type="function">
    <text evidence="3">Required for rescue of stalled ribosomes mediated by trans-translation. Binds to transfer-messenger RNA (tmRNA), required for stable association of tmRNA with ribosomes. tmRNA and SmpB together mimic tRNA shape, replacing the anticodon stem-loop with SmpB. tmRNA is encoded by the ssrA gene; the 2 termini fold to resemble tRNA(Ala) and it encodes a 'tag peptide', a short internal open reading frame. During trans-translation Ala-aminoacylated tmRNA acts like a tRNA, entering the A-site of stalled ribosomes, displacing the stalled mRNA. The ribosome then switches to translate the ORF on the tmRNA; the nascent peptide is terminated with the 'tag peptide' encoded by the tmRNA and targeted for degradation. The ribosome is freed to recommence translation, which seems to be the essential function of trans-translation.</text>
</comment>
<evidence type="ECO:0000256" key="3">
    <source>
        <dbReference type="HAMAP-Rule" id="MF_00023"/>
    </source>
</evidence>
<dbReference type="PANTHER" id="PTHR30308:SF2">
    <property type="entry name" value="SSRA-BINDING PROTEIN"/>
    <property type="match status" value="1"/>
</dbReference>
<dbReference type="InterPro" id="IPR000037">
    <property type="entry name" value="SsrA-bd_prot"/>
</dbReference>
<name>A0A934NIQ6_9BACT</name>
<dbReference type="GO" id="GO:0070930">
    <property type="term" value="P:trans-translation-dependent protein tagging"/>
    <property type="evidence" value="ECO:0007669"/>
    <property type="project" value="TreeGrafter"/>
</dbReference>
<dbReference type="GO" id="GO:0003723">
    <property type="term" value="F:RNA binding"/>
    <property type="evidence" value="ECO:0007669"/>
    <property type="project" value="UniProtKB-UniRule"/>
</dbReference>
<proteinExistence type="inferred from homology"/>
<gene>
    <name evidence="3 4" type="primary">smpB</name>
    <name evidence="4" type="ORF">JF887_02800</name>
</gene>
<evidence type="ECO:0000256" key="1">
    <source>
        <dbReference type="ARBA" id="ARBA00022490"/>
    </source>
</evidence>
<dbReference type="Pfam" id="PF01668">
    <property type="entry name" value="SmpB"/>
    <property type="match status" value="1"/>
</dbReference>
<dbReference type="Gene3D" id="2.40.280.10">
    <property type="match status" value="1"/>
</dbReference>
<evidence type="ECO:0000313" key="5">
    <source>
        <dbReference type="Proteomes" id="UP000614410"/>
    </source>
</evidence>
<keyword evidence="1 3" id="KW-0963">Cytoplasm</keyword>
<dbReference type="PANTHER" id="PTHR30308">
    <property type="entry name" value="TMRNA-BINDING COMPONENT OF TRANS-TRANSLATION TAGGING COMPLEX"/>
    <property type="match status" value="1"/>
</dbReference>
<reference evidence="4 5" key="1">
    <citation type="submission" date="2020-10" db="EMBL/GenBank/DDBJ databases">
        <title>Ca. Dormibacterota MAGs.</title>
        <authorList>
            <person name="Montgomery K."/>
        </authorList>
    </citation>
    <scope>NUCLEOTIDE SEQUENCE [LARGE SCALE GENOMIC DNA]</scope>
    <source>
        <strain evidence="4">Mitchell_Peninsula_5</strain>
    </source>
</reference>
<dbReference type="InterPro" id="IPR023620">
    <property type="entry name" value="SmpB"/>
</dbReference>
<dbReference type="NCBIfam" id="NF003843">
    <property type="entry name" value="PRK05422.1"/>
    <property type="match status" value="1"/>
</dbReference>
<keyword evidence="2 3" id="KW-0694">RNA-binding</keyword>
<comment type="similarity">
    <text evidence="3">Belongs to the SmpB family.</text>
</comment>
<dbReference type="SUPFAM" id="SSF74982">
    <property type="entry name" value="Small protein B (SmpB)"/>
    <property type="match status" value="1"/>
</dbReference>
<evidence type="ECO:0000256" key="2">
    <source>
        <dbReference type="ARBA" id="ARBA00022884"/>
    </source>
</evidence>
<protein>
    <recommendedName>
        <fullName evidence="3">SsrA-binding protein</fullName>
    </recommendedName>
    <alternativeName>
        <fullName evidence="3">Small protein B</fullName>
    </alternativeName>
</protein>
<dbReference type="PROSITE" id="PS01317">
    <property type="entry name" value="SSRP"/>
    <property type="match status" value="1"/>
</dbReference>
<organism evidence="4 5">
    <name type="scientific">Candidatus Amunia macphersoniae</name>
    <dbReference type="NCBI Taxonomy" id="3127014"/>
    <lineage>
        <taxon>Bacteria</taxon>
        <taxon>Bacillati</taxon>
        <taxon>Candidatus Dormiibacterota</taxon>
        <taxon>Candidatus Dormibacteria</taxon>
        <taxon>Candidatus Aeolococcales</taxon>
        <taxon>Candidatus Aeolococcaceae</taxon>
        <taxon>Candidatus Amunia</taxon>
    </lineage>
</organism>
<evidence type="ECO:0000313" key="4">
    <source>
        <dbReference type="EMBL" id="MBJ7608349.1"/>
    </source>
</evidence>
<accession>A0A934NIQ6</accession>
<dbReference type="GO" id="GO:0070929">
    <property type="term" value="P:trans-translation"/>
    <property type="evidence" value="ECO:0007669"/>
    <property type="project" value="UniProtKB-UniRule"/>
</dbReference>
<dbReference type="HAMAP" id="MF_00023">
    <property type="entry name" value="SmpB"/>
    <property type="match status" value="1"/>
</dbReference>
<sequence>MAKATAKAGSDPTLARNRQASHEYAILETFEAGIELAGTEVKALRDGRTQLREGYVRIENGEAWLLGVNIAEYTQGHRRNHEPQRRRRLLLHRREIQYLGAKVAQQGLTLVPLRIYLKRNRIKLEFGLARGKKLWDKRQAIAERDARRDVERITARAQRLG</sequence>
<dbReference type="GO" id="GO:0005829">
    <property type="term" value="C:cytosol"/>
    <property type="evidence" value="ECO:0007669"/>
    <property type="project" value="TreeGrafter"/>
</dbReference>
<dbReference type="EMBL" id="JAEKNN010000012">
    <property type="protein sequence ID" value="MBJ7608349.1"/>
    <property type="molecule type" value="Genomic_DNA"/>
</dbReference>
<dbReference type="Proteomes" id="UP000614410">
    <property type="component" value="Unassembled WGS sequence"/>
</dbReference>
<dbReference type="InterPro" id="IPR020081">
    <property type="entry name" value="SsrA-bd_prot_CS"/>
</dbReference>